<name>A0A0G0BE67_9BACT</name>
<evidence type="ECO:0000256" key="6">
    <source>
        <dbReference type="ARBA" id="ARBA00022840"/>
    </source>
</evidence>
<accession>A0A0G0BE67</accession>
<dbReference type="InterPro" id="IPR039421">
    <property type="entry name" value="Type_1_exporter"/>
</dbReference>
<proteinExistence type="predicted"/>
<dbReference type="InterPro" id="IPR003439">
    <property type="entry name" value="ABC_transporter-like_ATP-bd"/>
</dbReference>
<dbReference type="PANTHER" id="PTHR43394">
    <property type="entry name" value="ATP-DEPENDENT PERMEASE MDL1, MITOCHONDRIAL"/>
    <property type="match status" value="1"/>
</dbReference>
<sequence>MKKTLKYCWKILQLSWRANRYYSILSIIGTIYQSTIHPFILMLVLSKILDLLGKQKVLIFTDLTGLIAIFILSSIFFSIITSFLETQSVFLDTRMDNYLDQQIIKKLTQLDPATFESSEFQNLLAQMEGVKGTITVNVMRITAFIDSAFKFFTAAVIVSVAFPLFIPIMLIATIPSFFSLDQYRQKVWKYFVEEKSILVRVSQYIKNLLSQDGTSKEVVIYKTGGVLFNKVKSQQKLYTQKFTKASESELPSVIITRLIELTAFLFTQMLNLKAVISGSLGIGQFALYFQQTQNLMLGSHGMLDHYSSINMRNKYIEKYFEFMAKDKIIHSPVEPITIPNEPTPTCIEFKNISFRYPNTKRYILKNFNLTIASGEKIALVGENGAGKTTLIKLLLRFYDPIEGEILINGVNIKNINLEKWHKEIGALFQDFIKYQFTFKENVYFGNQKQIDNITLLKEAIKNSGADQYLKDLPNSYDQTVGKMFKEGVDLSGGQWQKLALARAFFKNAPILILDEPTSAIDAKAEYEIFQHVQELQKDKTVFIISHRFSTVRNADRILVLDEGRIIEEGNHEALIKKKGLYEELFNIQAKGYK</sequence>
<dbReference type="PROSITE" id="PS00211">
    <property type="entry name" value="ABC_TRANSPORTER_1"/>
    <property type="match status" value="1"/>
</dbReference>
<feature type="transmembrane region" description="Helical" evidence="9">
    <location>
        <begin position="57"/>
        <end position="84"/>
    </location>
</feature>
<dbReference type="Gene3D" id="3.40.50.300">
    <property type="entry name" value="P-loop containing nucleotide triphosphate hydrolases"/>
    <property type="match status" value="1"/>
</dbReference>
<gene>
    <name evidence="11" type="ORF">UR63_C0010G0030</name>
</gene>
<dbReference type="AlphaFoldDB" id="A0A0G0BE67"/>
<dbReference type="SUPFAM" id="SSF52540">
    <property type="entry name" value="P-loop containing nucleoside triphosphate hydrolases"/>
    <property type="match status" value="1"/>
</dbReference>
<evidence type="ECO:0000256" key="9">
    <source>
        <dbReference type="SAM" id="Phobius"/>
    </source>
</evidence>
<dbReference type="SMART" id="SM00382">
    <property type="entry name" value="AAA"/>
    <property type="match status" value="1"/>
</dbReference>
<dbReference type="InterPro" id="IPR027417">
    <property type="entry name" value="P-loop_NTPase"/>
</dbReference>
<keyword evidence="4 9" id="KW-0812">Transmembrane</keyword>
<keyword evidence="8 9" id="KW-0472">Membrane</keyword>
<evidence type="ECO:0000256" key="2">
    <source>
        <dbReference type="ARBA" id="ARBA00022448"/>
    </source>
</evidence>
<evidence type="ECO:0000313" key="11">
    <source>
        <dbReference type="EMBL" id="KKP67709.1"/>
    </source>
</evidence>
<evidence type="ECO:0000256" key="8">
    <source>
        <dbReference type="ARBA" id="ARBA00023136"/>
    </source>
</evidence>
<dbReference type="InterPro" id="IPR017871">
    <property type="entry name" value="ABC_transporter-like_CS"/>
</dbReference>
<reference evidence="11 12" key="1">
    <citation type="journal article" date="2015" name="Nature">
        <title>rRNA introns, odd ribosomes, and small enigmatic genomes across a large radiation of phyla.</title>
        <authorList>
            <person name="Brown C.T."/>
            <person name="Hug L.A."/>
            <person name="Thomas B.C."/>
            <person name="Sharon I."/>
            <person name="Castelle C.J."/>
            <person name="Singh A."/>
            <person name="Wilkins M.J."/>
            <person name="Williams K.H."/>
            <person name="Banfield J.F."/>
        </authorList>
    </citation>
    <scope>NUCLEOTIDE SEQUENCE [LARGE SCALE GENOMIC DNA]</scope>
</reference>
<dbReference type="PROSITE" id="PS50893">
    <property type="entry name" value="ABC_TRANSPORTER_2"/>
    <property type="match status" value="1"/>
</dbReference>
<dbReference type="SUPFAM" id="SSF90123">
    <property type="entry name" value="ABC transporter transmembrane region"/>
    <property type="match status" value="1"/>
</dbReference>
<dbReference type="Gene3D" id="1.20.1560.10">
    <property type="entry name" value="ABC transporter type 1, transmembrane domain"/>
    <property type="match status" value="1"/>
</dbReference>
<dbReference type="InterPro" id="IPR003593">
    <property type="entry name" value="AAA+_ATPase"/>
</dbReference>
<evidence type="ECO:0000256" key="7">
    <source>
        <dbReference type="ARBA" id="ARBA00022989"/>
    </source>
</evidence>
<keyword evidence="3" id="KW-1003">Cell membrane</keyword>
<protein>
    <submittedName>
        <fullName evidence="11">ABC transporter, ATP-binding/permease protein</fullName>
    </submittedName>
</protein>
<comment type="subcellular location">
    <subcellularLocation>
        <location evidence="1">Cell membrane</location>
        <topology evidence="1">Multi-pass membrane protein</topology>
    </subcellularLocation>
</comment>
<keyword evidence="5" id="KW-0547">Nucleotide-binding</keyword>
<dbReference type="Pfam" id="PF00005">
    <property type="entry name" value="ABC_tran"/>
    <property type="match status" value="1"/>
</dbReference>
<dbReference type="InterPro" id="IPR036640">
    <property type="entry name" value="ABC1_TM_sf"/>
</dbReference>
<dbReference type="Proteomes" id="UP000034127">
    <property type="component" value="Unassembled WGS sequence"/>
</dbReference>
<evidence type="ECO:0000256" key="4">
    <source>
        <dbReference type="ARBA" id="ARBA00022692"/>
    </source>
</evidence>
<evidence type="ECO:0000313" key="12">
    <source>
        <dbReference type="Proteomes" id="UP000034127"/>
    </source>
</evidence>
<dbReference type="GO" id="GO:0005886">
    <property type="term" value="C:plasma membrane"/>
    <property type="evidence" value="ECO:0007669"/>
    <property type="project" value="UniProtKB-SubCell"/>
</dbReference>
<dbReference type="GO" id="GO:0015421">
    <property type="term" value="F:ABC-type oligopeptide transporter activity"/>
    <property type="evidence" value="ECO:0007669"/>
    <property type="project" value="TreeGrafter"/>
</dbReference>
<dbReference type="PANTHER" id="PTHR43394:SF1">
    <property type="entry name" value="ATP-BINDING CASSETTE SUB-FAMILY B MEMBER 10, MITOCHONDRIAL"/>
    <property type="match status" value="1"/>
</dbReference>
<dbReference type="EMBL" id="LBPX01000010">
    <property type="protein sequence ID" value="KKP67709.1"/>
    <property type="molecule type" value="Genomic_DNA"/>
</dbReference>
<evidence type="ECO:0000256" key="3">
    <source>
        <dbReference type="ARBA" id="ARBA00022475"/>
    </source>
</evidence>
<comment type="caution">
    <text evidence="11">The sequence shown here is derived from an EMBL/GenBank/DDBJ whole genome shotgun (WGS) entry which is preliminary data.</text>
</comment>
<feature type="transmembrane region" description="Helical" evidence="9">
    <location>
        <begin position="21"/>
        <end position="45"/>
    </location>
</feature>
<keyword evidence="7 9" id="KW-1133">Transmembrane helix</keyword>
<evidence type="ECO:0000256" key="1">
    <source>
        <dbReference type="ARBA" id="ARBA00004651"/>
    </source>
</evidence>
<dbReference type="GO" id="GO:0005524">
    <property type="term" value="F:ATP binding"/>
    <property type="evidence" value="ECO:0007669"/>
    <property type="project" value="UniProtKB-KW"/>
</dbReference>
<evidence type="ECO:0000256" key="5">
    <source>
        <dbReference type="ARBA" id="ARBA00022741"/>
    </source>
</evidence>
<keyword evidence="6 11" id="KW-0067">ATP-binding</keyword>
<evidence type="ECO:0000259" key="10">
    <source>
        <dbReference type="PROSITE" id="PS50893"/>
    </source>
</evidence>
<organism evidence="11 12">
    <name type="scientific">Candidatus Roizmanbacteria bacterium GW2011_GWC2_35_12</name>
    <dbReference type="NCBI Taxonomy" id="1618485"/>
    <lineage>
        <taxon>Bacteria</taxon>
        <taxon>Candidatus Roizmaniibacteriota</taxon>
    </lineage>
</organism>
<feature type="transmembrane region" description="Helical" evidence="9">
    <location>
        <begin position="149"/>
        <end position="178"/>
    </location>
</feature>
<keyword evidence="2" id="KW-0813">Transport</keyword>
<feature type="domain" description="ABC transporter" evidence="10">
    <location>
        <begin position="347"/>
        <end position="587"/>
    </location>
</feature>
<dbReference type="FunFam" id="3.40.50.300:FF:000221">
    <property type="entry name" value="Multidrug ABC transporter ATP-binding protein"/>
    <property type="match status" value="1"/>
</dbReference>
<dbReference type="GO" id="GO:0016887">
    <property type="term" value="F:ATP hydrolysis activity"/>
    <property type="evidence" value="ECO:0007669"/>
    <property type="project" value="InterPro"/>
</dbReference>